<dbReference type="RefSeq" id="WP_311191507.1">
    <property type="nucleotide sequence ID" value="NZ_CP115541.1"/>
</dbReference>
<dbReference type="EMBL" id="CP115541">
    <property type="protein sequence ID" value="WNH52303.1"/>
    <property type="molecule type" value="Genomic_DNA"/>
</dbReference>
<gene>
    <name evidence="1" type="ORF">PDM29_18540</name>
</gene>
<dbReference type="Proteomes" id="UP001302072">
    <property type="component" value="Chromosome"/>
</dbReference>
<protein>
    <submittedName>
        <fullName evidence="1">Uncharacterized protein</fullName>
    </submittedName>
</protein>
<reference evidence="1 2" key="1">
    <citation type="submission" date="2022-12" db="EMBL/GenBank/DDBJ databases">
        <title>Two new species, Stenotrophomonas aracearum and Stenotrophomonas oahuensis, isolated from Anthurium (Araceae family) in Hawaii.</title>
        <authorList>
            <person name="Chunag S.C."/>
            <person name="Dobhal S."/>
            <person name="Alvarez A."/>
            <person name="Arif M."/>
        </authorList>
    </citation>
    <scope>NUCLEOTIDE SEQUENCE [LARGE SCALE GENOMIC DNA]</scope>
    <source>
        <strain evidence="1 2">A5586</strain>
    </source>
</reference>
<proteinExistence type="predicted"/>
<sequence>MNAAFLTLLVAGSCIGCQIRHSDETTSVNQCGRQAQPPCRVTFRALADNPQRFEGLTLRVEGYLAVSRGLFVLTSSKELFEAGASDEMAIRIRGPIDLQRQIFEQHVYTWVSVTGTYGSTVGIKNELLLGEIRAPLDVQPLRIPGPAQRATFGDVLIDLEDLK</sequence>
<keyword evidence="2" id="KW-1185">Reference proteome</keyword>
<name>A0ABY9YN27_9GAMM</name>
<evidence type="ECO:0000313" key="2">
    <source>
        <dbReference type="Proteomes" id="UP001302072"/>
    </source>
</evidence>
<evidence type="ECO:0000313" key="1">
    <source>
        <dbReference type="EMBL" id="WNH52303.1"/>
    </source>
</evidence>
<accession>A0ABY9YN27</accession>
<organism evidence="1 2">
    <name type="scientific">Stenotrophomonas oahuensis</name>
    <dbReference type="NCBI Taxonomy" id="3003271"/>
    <lineage>
        <taxon>Bacteria</taxon>
        <taxon>Pseudomonadati</taxon>
        <taxon>Pseudomonadota</taxon>
        <taxon>Gammaproteobacteria</taxon>
        <taxon>Lysobacterales</taxon>
        <taxon>Lysobacteraceae</taxon>
        <taxon>Stenotrophomonas</taxon>
    </lineage>
</organism>